<accession>A6G5M9</accession>
<name>A6G5M9_9BACT</name>
<feature type="region of interest" description="Disordered" evidence="1">
    <location>
        <begin position="62"/>
        <end position="101"/>
    </location>
</feature>
<evidence type="ECO:0000256" key="1">
    <source>
        <dbReference type="SAM" id="MobiDB-lite"/>
    </source>
</evidence>
<dbReference type="RefSeq" id="WP_006972028.1">
    <property type="nucleotide sequence ID" value="NZ_ABCS01000026.1"/>
</dbReference>
<feature type="compositionally biased region" description="Acidic residues" evidence="1">
    <location>
        <begin position="62"/>
        <end position="91"/>
    </location>
</feature>
<gene>
    <name evidence="3" type="ORF">PPSIR1_32467</name>
</gene>
<sequence>MTNPKLSWKLGALALAGVTSAFVGNACSLVLGFEECTTDADCSFESGNGTCEDGVCVFDEVGDDTDSTGEDTTAEDTTADGTMDETVDGTAEETTTGGESCTTHTECTEAHNENWLCGCNDTCVEAITPLCQIIRWPSGGDPADDTLFVGSIFPTSPPFDTLIVPLQNATLLAIDDFNGEVELGTGQRIGWIACDSAGGTMAVEAADHLVNNVCVPAVVGPVFSESVMAVAEDVTIPGGTFMMTPTGTNKKITNLVDDDLVWRPIASDIYQANAIADRVEAIVQDDQNVVIVHKNDLYGTDLAADAFALMGGNVNITDVLPYDVQLDPEAPIVDVENIIANTLFTDGGNPPEIIVLVGTSELIAFVLGYLQAAVVQQPPAIPRFVFSHGAVATMPDTIKFPDIIDDDATQMLLYSIMEGVSPSIFDPENFAAFNTRYFLKFDEENIITTSSLAYDSALVTLFAMSAIPDGEPITGANIAAQMNKLVDPGGTFISFGPDIDTTFIQTAFNTLSTGGTVDLKGVSGELSFDVSTGDVRTDYVGWEPIPVNDDIDNPTIDAVRSYVLNPEPAQDGTWFDIP</sequence>
<dbReference type="Gene3D" id="3.40.50.2300">
    <property type="match status" value="2"/>
</dbReference>
<feature type="chain" id="PRO_5002693679" evidence="2">
    <location>
        <begin position="22"/>
        <end position="578"/>
    </location>
</feature>
<proteinExistence type="predicted"/>
<evidence type="ECO:0000313" key="4">
    <source>
        <dbReference type="Proteomes" id="UP000005801"/>
    </source>
</evidence>
<protein>
    <submittedName>
        <fullName evidence="3">Hydrophobic amino acid ABC transporter (HAAT) family, amino acid-binding protein</fullName>
    </submittedName>
</protein>
<dbReference type="STRING" id="391625.PPSIR1_32467"/>
<evidence type="ECO:0000313" key="3">
    <source>
        <dbReference type="EMBL" id="EDM78810.1"/>
    </source>
</evidence>
<dbReference type="SUPFAM" id="SSF53822">
    <property type="entry name" value="Periplasmic binding protein-like I"/>
    <property type="match status" value="1"/>
</dbReference>
<dbReference type="EMBL" id="ABCS01000026">
    <property type="protein sequence ID" value="EDM78810.1"/>
    <property type="molecule type" value="Genomic_DNA"/>
</dbReference>
<dbReference type="PANTHER" id="PTHR30483">
    <property type="entry name" value="LEUCINE-SPECIFIC-BINDING PROTEIN"/>
    <property type="match status" value="1"/>
</dbReference>
<dbReference type="InterPro" id="IPR051010">
    <property type="entry name" value="BCAA_transport"/>
</dbReference>
<dbReference type="AlphaFoldDB" id="A6G5M9"/>
<evidence type="ECO:0000256" key="2">
    <source>
        <dbReference type="SAM" id="SignalP"/>
    </source>
</evidence>
<comment type="caution">
    <text evidence="3">The sequence shown here is derived from an EMBL/GenBank/DDBJ whole genome shotgun (WGS) entry which is preliminary data.</text>
</comment>
<feature type="compositionally biased region" description="Low complexity" evidence="1">
    <location>
        <begin position="92"/>
        <end position="101"/>
    </location>
</feature>
<dbReference type="PANTHER" id="PTHR30483:SF6">
    <property type="entry name" value="PERIPLASMIC BINDING PROTEIN OF ABC TRANSPORTER FOR NATURAL AMINO ACIDS"/>
    <property type="match status" value="1"/>
</dbReference>
<reference evidence="3 4" key="1">
    <citation type="submission" date="2007-06" db="EMBL/GenBank/DDBJ databases">
        <authorList>
            <person name="Shimkets L."/>
            <person name="Ferriera S."/>
            <person name="Johnson J."/>
            <person name="Kravitz S."/>
            <person name="Beeson K."/>
            <person name="Sutton G."/>
            <person name="Rogers Y.-H."/>
            <person name="Friedman R."/>
            <person name="Frazier M."/>
            <person name="Venter J.C."/>
        </authorList>
    </citation>
    <scope>NUCLEOTIDE SEQUENCE [LARGE SCALE GENOMIC DNA]</scope>
    <source>
        <strain evidence="3 4">SIR-1</strain>
    </source>
</reference>
<dbReference type="Proteomes" id="UP000005801">
    <property type="component" value="Unassembled WGS sequence"/>
</dbReference>
<keyword evidence="2" id="KW-0732">Signal</keyword>
<organism evidence="3 4">
    <name type="scientific">Plesiocystis pacifica SIR-1</name>
    <dbReference type="NCBI Taxonomy" id="391625"/>
    <lineage>
        <taxon>Bacteria</taxon>
        <taxon>Pseudomonadati</taxon>
        <taxon>Myxococcota</taxon>
        <taxon>Polyangia</taxon>
        <taxon>Nannocystales</taxon>
        <taxon>Nannocystaceae</taxon>
        <taxon>Plesiocystis</taxon>
    </lineage>
</organism>
<dbReference type="eggNOG" id="COG0683">
    <property type="taxonomic scope" value="Bacteria"/>
</dbReference>
<dbReference type="InterPro" id="IPR028082">
    <property type="entry name" value="Peripla_BP_I"/>
</dbReference>
<dbReference type="OrthoDB" id="7337537at2"/>
<keyword evidence="4" id="KW-1185">Reference proteome</keyword>
<feature type="signal peptide" evidence="2">
    <location>
        <begin position="1"/>
        <end position="21"/>
    </location>
</feature>